<evidence type="ECO:0000256" key="8">
    <source>
        <dbReference type="ARBA" id="ARBA00048679"/>
    </source>
</evidence>
<dbReference type="InterPro" id="IPR011009">
    <property type="entry name" value="Kinase-like_dom_sf"/>
</dbReference>
<dbReference type="EnsemblProtists" id="PYU1_T013000">
    <property type="protein sequence ID" value="PYU1_T013000"/>
    <property type="gene ID" value="PYU1_G012973"/>
</dbReference>
<comment type="catalytic activity">
    <reaction evidence="7">
        <text>L-threonyl-[protein] + ATP = O-phospho-L-threonyl-[protein] + ADP + H(+)</text>
        <dbReference type="Rhea" id="RHEA:46608"/>
        <dbReference type="Rhea" id="RHEA-COMP:11060"/>
        <dbReference type="Rhea" id="RHEA-COMP:11605"/>
        <dbReference type="ChEBI" id="CHEBI:15378"/>
        <dbReference type="ChEBI" id="CHEBI:30013"/>
        <dbReference type="ChEBI" id="CHEBI:30616"/>
        <dbReference type="ChEBI" id="CHEBI:61977"/>
        <dbReference type="ChEBI" id="CHEBI:456216"/>
        <dbReference type="EC" id="2.7.11.1"/>
    </reaction>
</comment>
<dbReference type="InterPro" id="IPR017441">
    <property type="entry name" value="Protein_kinase_ATP_BS"/>
</dbReference>
<feature type="region of interest" description="Disordered" evidence="11">
    <location>
        <begin position="83"/>
        <end position="111"/>
    </location>
</feature>
<dbReference type="PROSITE" id="PS50011">
    <property type="entry name" value="PROTEIN_KINASE_DOM"/>
    <property type="match status" value="1"/>
</dbReference>
<name>K3X701_GLOUD</name>
<dbReference type="PANTHER" id="PTHR45998:SF2">
    <property type="entry name" value="SERINE_THREONINE-PROTEIN KINASE 16"/>
    <property type="match status" value="1"/>
</dbReference>
<keyword evidence="2 10" id="KW-0723">Serine/threonine-protein kinase</keyword>
<dbReference type="VEuPathDB" id="FungiDB:PYU1_G012973"/>
<dbReference type="eggNOG" id="KOG2345">
    <property type="taxonomic scope" value="Eukaryota"/>
</dbReference>
<dbReference type="STRING" id="431595.K3X701"/>
<dbReference type="Pfam" id="PF00069">
    <property type="entry name" value="Pkinase"/>
    <property type="match status" value="1"/>
</dbReference>
<dbReference type="GO" id="GO:0005737">
    <property type="term" value="C:cytoplasm"/>
    <property type="evidence" value="ECO:0007669"/>
    <property type="project" value="TreeGrafter"/>
</dbReference>
<proteinExistence type="inferred from homology"/>
<dbReference type="GO" id="GO:0005524">
    <property type="term" value="F:ATP binding"/>
    <property type="evidence" value="ECO:0007669"/>
    <property type="project" value="UniProtKB-UniRule"/>
</dbReference>
<feature type="domain" description="Protein kinase" evidence="12">
    <location>
        <begin position="13"/>
        <end position="330"/>
    </location>
</feature>
<dbReference type="GO" id="GO:0004674">
    <property type="term" value="F:protein serine/threonine kinase activity"/>
    <property type="evidence" value="ECO:0007669"/>
    <property type="project" value="UniProtKB-KW"/>
</dbReference>
<dbReference type="InterPro" id="IPR008271">
    <property type="entry name" value="Ser/Thr_kinase_AS"/>
</dbReference>
<evidence type="ECO:0000313" key="14">
    <source>
        <dbReference type="Proteomes" id="UP000019132"/>
    </source>
</evidence>
<evidence type="ECO:0000256" key="6">
    <source>
        <dbReference type="ARBA" id="ARBA00022840"/>
    </source>
</evidence>
<keyword evidence="6 9" id="KW-0067">ATP-binding</keyword>
<dbReference type="EMBL" id="GL376570">
    <property type="status" value="NOT_ANNOTATED_CDS"/>
    <property type="molecule type" value="Genomic_DNA"/>
</dbReference>
<dbReference type="PROSITE" id="PS00107">
    <property type="entry name" value="PROTEIN_KINASE_ATP"/>
    <property type="match status" value="1"/>
</dbReference>
<sequence>MGNSVARVNGQTYKILGTLGEGGSATVYEVRRGKRNLALKWVRGVSEPDVLERLLLEIQVHRQLQHPHILPLVDAEVRACGEHDDEQAGSARSRQQQGGYTHGGGHMAVNSGSQAPVQEVLMLFPIFPHGSLQTLLEDAFQKENAPFSESECLRFFSDLVDAVRELHGLGFTHRDLKPGNILLSSSNPVQPVLMDFGSLAPLNTPIRNASDHIYLCEDAERFSSAPYRPPELWQSNGYVPNSVFDGRTDVWQLGCVLYAMAFGPYSPFEHPREGVQHLAILNGNVRFPAHNFRFNKTFSSSFTSFIKWMLIPDIASRPTLGEVREQLQLLRSNGRETMTPLTTTSSTTNSYSNDYQHQEYTMSRPPPTQILSFSKLASDEWADFAAYEKVSKSPSISMHSSEDWGEFTGFERSNSTSVLSTSRDTLVWSTDSIINQGPGQNQTLPQQNKLLGSYELVHNTELRRALSTRGRMLLTHALDGRSAPHAILMP</sequence>
<dbReference type="Proteomes" id="UP000019132">
    <property type="component" value="Unassembled WGS sequence"/>
</dbReference>
<reference evidence="14" key="1">
    <citation type="journal article" date="2010" name="Genome Biol.">
        <title>Genome sequence of the necrotrophic plant pathogen Pythium ultimum reveals original pathogenicity mechanisms and effector repertoire.</title>
        <authorList>
            <person name="Levesque C.A."/>
            <person name="Brouwer H."/>
            <person name="Cano L."/>
            <person name="Hamilton J.P."/>
            <person name="Holt C."/>
            <person name="Huitema E."/>
            <person name="Raffaele S."/>
            <person name="Robideau G.P."/>
            <person name="Thines M."/>
            <person name="Win J."/>
            <person name="Zerillo M.M."/>
            <person name="Beakes G.W."/>
            <person name="Boore J.L."/>
            <person name="Busam D."/>
            <person name="Dumas B."/>
            <person name="Ferriera S."/>
            <person name="Fuerstenberg S.I."/>
            <person name="Gachon C.M."/>
            <person name="Gaulin E."/>
            <person name="Govers F."/>
            <person name="Grenville-Briggs L."/>
            <person name="Horner N."/>
            <person name="Hostetler J."/>
            <person name="Jiang R.H."/>
            <person name="Johnson J."/>
            <person name="Krajaejun T."/>
            <person name="Lin H."/>
            <person name="Meijer H.J."/>
            <person name="Moore B."/>
            <person name="Morris P."/>
            <person name="Phuntmart V."/>
            <person name="Puiu D."/>
            <person name="Shetty J."/>
            <person name="Stajich J.E."/>
            <person name="Tripathy S."/>
            <person name="Wawra S."/>
            <person name="van West P."/>
            <person name="Whitty B.R."/>
            <person name="Coutinho P.M."/>
            <person name="Henrissat B."/>
            <person name="Martin F."/>
            <person name="Thomas P.D."/>
            <person name="Tyler B.M."/>
            <person name="De Vries R.P."/>
            <person name="Kamoun S."/>
            <person name="Yandell M."/>
            <person name="Tisserat N."/>
            <person name="Buell C.R."/>
        </authorList>
    </citation>
    <scope>NUCLEOTIDE SEQUENCE</scope>
    <source>
        <strain evidence="14">DAOM:BR144</strain>
    </source>
</reference>
<evidence type="ECO:0000256" key="9">
    <source>
        <dbReference type="PROSITE-ProRule" id="PRU10141"/>
    </source>
</evidence>
<keyword evidence="5" id="KW-0418">Kinase</keyword>
<organism evidence="13 14">
    <name type="scientific">Globisporangium ultimum (strain ATCC 200006 / CBS 805.95 / DAOM BR144)</name>
    <name type="common">Pythium ultimum</name>
    <dbReference type="NCBI Taxonomy" id="431595"/>
    <lineage>
        <taxon>Eukaryota</taxon>
        <taxon>Sar</taxon>
        <taxon>Stramenopiles</taxon>
        <taxon>Oomycota</taxon>
        <taxon>Peronosporomycetes</taxon>
        <taxon>Pythiales</taxon>
        <taxon>Pythiaceae</taxon>
        <taxon>Globisporangium</taxon>
    </lineage>
</organism>
<evidence type="ECO:0000256" key="2">
    <source>
        <dbReference type="ARBA" id="ARBA00022527"/>
    </source>
</evidence>
<reference evidence="13" key="3">
    <citation type="submission" date="2015-02" db="UniProtKB">
        <authorList>
            <consortium name="EnsemblProtists"/>
        </authorList>
    </citation>
    <scope>IDENTIFICATION</scope>
    <source>
        <strain evidence="13">DAOM BR144</strain>
    </source>
</reference>
<keyword evidence="14" id="KW-1185">Reference proteome</keyword>
<dbReference type="InterPro" id="IPR052239">
    <property type="entry name" value="Ser/Thr-specific_kinases"/>
</dbReference>
<dbReference type="InterPro" id="IPR000719">
    <property type="entry name" value="Prot_kinase_dom"/>
</dbReference>
<dbReference type="HOGENOM" id="CLU_000288_109_0_1"/>
<dbReference type="PROSITE" id="PS00108">
    <property type="entry name" value="PROTEIN_KINASE_ST"/>
    <property type="match status" value="1"/>
</dbReference>
<comment type="similarity">
    <text evidence="10">Belongs to the protein kinase superfamily.</text>
</comment>
<feature type="binding site" evidence="9">
    <location>
        <position position="40"/>
    </location>
    <ligand>
        <name>ATP</name>
        <dbReference type="ChEBI" id="CHEBI:30616"/>
    </ligand>
</feature>
<evidence type="ECO:0000313" key="13">
    <source>
        <dbReference type="EnsemblProtists" id="PYU1_T013000"/>
    </source>
</evidence>
<evidence type="ECO:0000259" key="12">
    <source>
        <dbReference type="PROSITE" id="PS50011"/>
    </source>
</evidence>
<reference evidence="14" key="2">
    <citation type="submission" date="2010-04" db="EMBL/GenBank/DDBJ databases">
        <authorList>
            <person name="Buell R."/>
            <person name="Hamilton J."/>
            <person name="Hostetler J."/>
        </authorList>
    </citation>
    <scope>NUCLEOTIDE SEQUENCE [LARGE SCALE GENOMIC DNA]</scope>
    <source>
        <strain evidence="14">DAOM:BR144</strain>
    </source>
</reference>
<evidence type="ECO:0000256" key="3">
    <source>
        <dbReference type="ARBA" id="ARBA00022679"/>
    </source>
</evidence>
<dbReference type="PANTHER" id="PTHR45998">
    <property type="entry name" value="SERINE/THREONINE-PROTEIN KINASE 16"/>
    <property type="match status" value="1"/>
</dbReference>
<accession>K3X701</accession>
<dbReference type="SUPFAM" id="SSF56112">
    <property type="entry name" value="Protein kinase-like (PK-like)"/>
    <property type="match status" value="1"/>
</dbReference>
<dbReference type="SMART" id="SM00220">
    <property type="entry name" value="S_TKc"/>
    <property type="match status" value="1"/>
</dbReference>
<evidence type="ECO:0000256" key="4">
    <source>
        <dbReference type="ARBA" id="ARBA00022741"/>
    </source>
</evidence>
<evidence type="ECO:0000256" key="5">
    <source>
        <dbReference type="ARBA" id="ARBA00022777"/>
    </source>
</evidence>
<dbReference type="Gene3D" id="3.30.200.20">
    <property type="entry name" value="Phosphorylase Kinase, domain 1"/>
    <property type="match status" value="1"/>
</dbReference>
<comment type="catalytic activity">
    <reaction evidence="8">
        <text>L-seryl-[protein] + ATP = O-phospho-L-seryl-[protein] + ADP + H(+)</text>
        <dbReference type="Rhea" id="RHEA:17989"/>
        <dbReference type="Rhea" id="RHEA-COMP:9863"/>
        <dbReference type="Rhea" id="RHEA-COMP:11604"/>
        <dbReference type="ChEBI" id="CHEBI:15378"/>
        <dbReference type="ChEBI" id="CHEBI:29999"/>
        <dbReference type="ChEBI" id="CHEBI:30616"/>
        <dbReference type="ChEBI" id="CHEBI:83421"/>
        <dbReference type="ChEBI" id="CHEBI:456216"/>
        <dbReference type="EC" id="2.7.11.1"/>
    </reaction>
</comment>
<evidence type="ECO:0000256" key="7">
    <source>
        <dbReference type="ARBA" id="ARBA00047899"/>
    </source>
</evidence>
<evidence type="ECO:0000256" key="1">
    <source>
        <dbReference type="ARBA" id="ARBA00012513"/>
    </source>
</evidence>
<keyword evidence="4 9" id="KW-0547">Nucleotide-binding</keyword>
<dbReference type="Gene3D" id="1.10.510.10">
    <property type="entry name" value="Transferase(Phosphotransferase) domain 1"/>
    <property type="match status" value="1"/>
</dbReference>
<evidence type="ECO:0000256" key="11">
    <source>
        <dbReference type="SAM" id="MobiDB-lite"/>
    </source>
</evidence>
<evidence type="ECO:0000256" key="10">
    <source>
        <dbReference type="RuleBase" id="RU000304"/>
    </source>
</evidence>
<dbReference type="InParanoid" id="K3X701"/>
<dbReference type="EC" id="2.7.11.1" evidence="1"/>
<dbReference type="AlphaFoldDB" id="K3X701"/>
<keyword evidence="3" id="KW-0808">Transferase</keyword>
<protein>
    <recommendedName>
        <fullName evidence="1">non-specific serine/threonine protein kinase</fullName>
        <ecNumber evidence="1">2.7.11.1</ecNumber>
    </recommendedName>
</protein>